<dbReference type="Proteomes" id="UP000799750">
    <property type="component" value="Unassembled WGS sequence"/>
</dbReference>
<feature type="compositionally biased region" description="Basic and acidic residues" evidence="1">
    <location>
        <begin position="122"/>
        <end position="135"/>
    </location>
</feature>
<feature type="compositionally biased region" description="Basic and acidic residues" evidence="1">
    <location>
        <begin position="348"/>
        <end position="359"/>
    </location>
</feature>
<feature type="compositionally biased region" description="Polar residues" evidence="1">
    <location>
        <begin position="810"/>
        <end position="828"/>
    </location>
</feature>
<feature type="compositionally biased region" description="Polar residues" evidence="1">
    <location>
        <begin position="906"/>
        <end position="933"/>
    </location>
</feature>
<feature type="compositionally biased region" description="Polar residues" evidence="1">
    <location>
        <begin position="453"/>
        <end position="467"/>
    </location>
</feature>
<feature type="region of interest" description="Disordered" evidence="1">
    <location>
        <begin position="340"/>
        <end position="359"/>
    </location>
</feature>
<accession>A0A6A6QPI4</accession>
<name>A0A6A6QPI4_9PEZI</name>
<feature type="compositionally biased region" description="Polar residues" evidence="1">
    <location>
        <begin position="1159"/>
        <end position="1172"/>
    </location>
</feature>
<evidence type="ECO:0000256" key="1">
    <source>
        <dbReference type="SAM" id="MobiDB-lite"/>
    </source>
</evidence>
<reference evidence="2" key="1">
    <citation type="journal article" date="2020" name="Stud. Mycol.">
        <title>101 Dothideomycetes genomes: a test case for predicting lifestyles and emergence of pathogens.</title>
        <authorList>
            <person name="Haridas S."/>
            <person name="Albert R."/>
            <person name="Binder M."/>
            <person name="Bloem J."/>
            <person name="Labutti K."/>
            <person name="Salamov A."/>
            <person name="Andreopoulos B."/>
            <person name="Baker S."/>
            <person name="Barry K."/>
            <person name="Bills G."/>
            <person name="Bluhm B."/>
            <person name="Cannon C."/>
            <person name="Castanera R."/>
            <person name="Culley D."/>
            <person name="Daum C."/>
            <person name="Ezra D."/>
            <person name="Gonzalez J."/>
            <person name="Henrissat B."/>
            <person name="Kuo A."/>
            <person name="Liang C."/>
            <person name="Lipzen A."/>
            <person name="Lutzoni F."/>
            <person name="Magnuson J."/>
            <person name="Mondo S."/>
            <person name="Nolan M."/>
            <person name="Ohm R."/>
            <person name="Pangilinan J."/>
            <person name="Park H.-J."/>
            <person name="Ramirez L."/>
            <person name="Alfaro M."/>
            <person name="Sun H."/>
            <person name="Tritt A."/>
            <person name="Yoshinaga Y."/>
            <person name="Zwiers L.-H."/>
            <person name="Turgeon B."/>
            <person name="Goodwin S."/>
            <person name="Spatafora J."/>
            <person name="Crous P."/>
            <person name="Grigoriev I."/>
        </authorList>
    </citation>
    <scope>NUCLEOTIDE SEQUENCE</scope>
    <source>
        <strain evidence="2">CBS 269.34</strain>
    </source>
</reference>
<feature type="compositionally biased region" description="Polar residues" evidence="1">
    <location>
        <begin position="1392"/>
        <end position="1404"/>
    </location>
</feature>
<feature type="region of interest" description="Disordered" evidence="1">
    <location>
        <begin position="682"/>
        <end position="762"/>
    </location>
</feature>
<evidence type="ECO:0000313" key="2">
    <source>
        <dbReference type="EMBL" id="KAF2493910.1"/>
    </source>
</evidence>
<feature type="region of interest" description="Disordered" evidence="1">
    <location>
        <begin position="801"/>
        <end position="828"/>
    </location>
</feature>
<feature type="compositionally biased region" description="Polar residues" evidence="1">
    <location>
        <begin position="1195"/>
        <end position="1221"/>
    </location>
</feature>
<evidence type="ECO:0000313" key="3">
    <source>
        <dbReference type="Proteomes" id="UP000799750"/>
    </source>
</evidence>
<feature type="region of interest" description="Disordered" evidence="1">
    <location>
        <begin position="403"/>
        <end position="608"/>
    </location>
</feature>
<feature type="region of interest" description="Disordered" evidence="1">
    <location>
        <begin position="894"/>
        <end position="933"/>
    </location>
</feature>
<feature type="compositionally biased region" description="Low complexity" evidence="1">
    <location>
        <begin position="1298"/>
        <end position="1308"/>
    </location>
</feature>
<feature type="region of interest" description="Disordered" evidence="1">
    <location>
        <begin position="101"/>
        <end position="160"/>
    </location>
</feature>
<feature type="compositionally biased region" description="Polar residues" evidence="1">
    <location>
        <begin position="1318"/>
        <end position="1338"/>
    </location>
</feature>
<protein>
    <submittedName>
        <fullName evidence="2">Uncharacterized protein</fullName>
    </submittedName>
</protein>
<dbReference type="EMBL" id="MU004191">
    <property type="protein sequence ID" value="KAF2493910.1"/>
    <property type="molecule type" value="Genomic_DNA"/>
</dbReference>
<keyword evidence="3" id="KW-1185">Reference proteome</keyword>
<dbReference type="OrthoDB" id="3556832at2759"/>
<feature type="region of interest" description="Disordered" evidence="1">
    <location>
        <begin position="846"/>
        <end position="882"/>
    </location>
</feature>
<feature type="compositionally biased region" description="Pro residues" evidence="1">
    <location>
        <begin position="689"/>
        <end position="699"/>
    </location>
</feature>
<feature type="compositionally biased region" description="Polar residues" evidence="1">
    <location>
        <begin position="143"/>
        <end position="160"/>
    </location>
</feature>
<feature type="region of interest" description="Disordered" evidence="1">
    <location>
        <begin position="1156"/>
        <end position="1180"/>
    </location>
</feature>
<organism evidence="2 3">
    <name type="scientific">Lophium mytilinum</name>
    <dbReference type="NCBI Taxonomy" id="390894"/>
    <lineage>
        <taxon>Eukaryota</taxon>
        <taxon>Fungi</taxon>
        <taxon>Dikarya</taxon>
        <taxon>Ascomycota</taxon>
        <taxon>Pezizomycotina</taxon>
        <taxon>Dothideomycetes</taxon>
        <taxon>Pleosporomycetidae</taxon>
        <taxon>Mytilinidiales</taxon>
        <taxon>Mytilinidiaceae</taxon>
        <taxon>Lophium</taxon>
    </lineage>
</organism>
<feature type="compositionally biased region" description="Polar residues" evidence="1">
    <location>
        <begin position="970"/>
        <end position="991"/>
    </location>
</feature>
<feature type="region of interest" description="Disordered" evidence="1">
    <location>
        <begin position="1195"/>
        <end position="1404"/>
    </location>
</feature>
<feature type="compositionally biased region" description="Low complexity" evidence="1">
    <location>
        <begin position="508"/>
        <end position="524"/>
    </location>
</feature>
<feature type="compositionally biased region" description="Polar residues" evidence="1">
    <location>
        <begin position="491"/>
        <end position="507"/>
    </location>
</feature>
<proteinExistence type="predicted"/>
<feature type="compositionally biased region" description="Basic residues" evidence="1">
    <location>
        <begin position="746"/>
        <end position="755"/>
    </location>
</feature>
<sequence length="1466" mass="157551">MPRYRCVNANVQLCATSLVASTTPRPTTRKGPESNRFADNAEKVLREGRILAETKVGVPLDNGEDGGLVHFLGKYGNMPFLMVHAGAGLFKDGLSQEIHATRASERRSSNGVKMVSASPASRDGDSKGEKAKDGLQDDVDPVSITTRSKPSINSVPTASSDADLAPQALCLQVYLSPDTFLLDPMASAKETNRDIKIDVFFNGVFANSGFIPGRDRYIYNRGTSALFSGERFHLLMERPWIIVPPGQEADGSLRGTIKKSKALSCITAEERWNQIGAALLAEADILGYDKRGDRPPSGNFLESLANMKMPGAVDAMQKPAGPKFGVIDVIISVGQGNKHSHTAPYIKEPTRPKDDNFKPLSEVRETEIKAKQNVVNETVLDPIQSVPQPDLTLEEAQRTQILPSNPIVQPPGPHPDEKASPPSFLRGFLPSSSFSDYNPSPDDGRHKRGQMRMGTSGNKGTVISQSAGGPESARAPSDRRSSLPNPPLNMSLRSGRNSLEPIGSSTNLMLPPLAPASSFASSSPNKRRRSSLPTPDGGRNKRQRVSERINIARPTVEPLTPLPDPATPPSSLGISRRGVFTGVGSPTAIPELTLPSTAGSDQKDGNIVIENDPFEPRIQLPSSFTNRFSTPSGLPLGLSGMPLTKLGAHTFAPRTSVVVHRVVIKAGQRTVVDKFLTTGYRLPLHMPNSSPPKPPPPPRRSTRIQRSETPGSGAYMEPSGNRSRAPRGSNNDPGTPPPSSSPLKNAKGRYSKPRKPVTGVVPTPTHLLAQIRARQNSDIPPTESAKMDQVVRNVAQQTSQNGWGLAGAAPQSSGFSRYQTPQGYGSTPQQTGQNILGMMAPYAQSSGGPALEVHPGRGATPQQMHSHAWGSTGPHGRNSSDLPQQIYQGLRTSRQGLGAPSHPRSGASSHQGRGASLQQFGSSGADSVDTSDQLMTEDSARQWLESEKPSRRDSALEAAGVENLLKLAAQSKTQRALTPNTSASGNRSQLPRQLDGSSEEPMLGDLPAGQNPLPRVPMRDGAAKVDPLKQSLGLEEQRGSTQYFGPPWQLDGSSEDLQRFPELSNLEVPGVSAVEIAAARDLRKRDAEAKMHRDTIEGNGMQAFVQPSGFQRRLDGPDDGDFFQQLNQAAGLPLQESGQQWGTLIPRLPPPFDPRFEQESNQAMRTSLQQPNQGGSGFLQQSGLSVDMRVMQPANQTLQQPNQRQKISPRQVSGSTRVTPQPNVPSLEHGNVQTEARAGGMRRMRNSHAQDTIQVKPRISSAPDPMVDGPTLLPSPVIKTPSSVPSRLIQKARESLGSDDSPLSSGPSDVSTPRDMQFTPTRQLNGRENQKESVSTGANLPKLQIQPHSPLSSAPSNPTTPQDMGFEIAAPVTGTEEEVENENTENFRPLTPQAQASTPGNSVQSITDHAPFDPALLSEDCVITYAKKGPWTVPPTAGEAVRQVRGAKGGVFREEEVVFGVRFLLG</sequence>
<feature type="region of interest" description="Disordered" evidence="1">
    <location>
        <begin position="970"/>
        <end position="1020"/>
    </location>
</feature>
<gene>
    <name evidence="2" type="ORF">BU16DRAFT_528101</name>
</gene>
<feature type="compositionally biased region" description="Polar residues" evidence="1">
    <location>
        <begin position="1346"/>
        <end position="1362"/>
    </location>
</feature>